<dbReference type="AlphaFoldDB" id="A0A3B7MMQ7"/>
<dbReference type="OrthoDB" id="678974at2"/>
<dbReference type="KEGG" id="pseg:D3H65_11830"/>
<reference evidence="1 2" key="1">
    <citation type="submission" date="2018-09" db="EMBL/GenBank/DDBJ databases">
        <title>Genome sequencing of strain 6GH32-13.</title>
        <authorList>
            <person name="Weon H.-Y."/>
            <person name="Heo J."/>
            <person name="Kwon S.-W."/>
        </authorList>
    </citation>
    <scope>NUCLEOTIDE SEQUENCE [LARGE SCALE GENOMIC DNA]</scope>
    <source>
        <strain evidence="1 2">5GH32-13</strain>
    </source>
</reference>
<gene>
    <name evidence="1" type="ORF">D3H65_11830</name>
</gene>
<dbReference type="EMBL" id="CP032157">
    <property type="protein sequence ID" value="AXY74629.1"/>
    <property type="molecule type" value="Genomic_DNA"/>
</dbReference>
<dbReference type="RefSeq" id="WP_119050514.1">
    <property type="nucleotide sequence ID" value="NZ_CP032157.1"/>
</dbReference>
<accession>A0A3B7MMQ7</accession>
<evidence type="ECO:0000313" key="1">
    <source>
        <dbReference type="EMBL" id="AXY74629.1"/>
    </source>
</evidence>
<proteinExistence type="predicted"/>
<protein>
    <submittedName>
        <fullName evidence="1">Uncharacterized protein</fullName>
    </submittedName>
</protein>
<name>A0A3B7MMQ7_9BACT</name>
<dbReference type="Proteomes" id="UP000263900">
    <property type="component" value="Chromosome"/>
</dbReference>
<organism evidence="1 2">
    <name type="scientific">Paraflavitalea soli</name>
    <dbReference type="NCBI Taxonomy" id="2315862"/>
    <lineage>
        <taxon>Bacteria</taxon>
        <taxon>Pseudomonadati</taxon>
        <taxon>Bacteroidota</taxon>
        <taxon>Chitinophagia</taxon>
        <taxon>Chitinophagales</taxon>
        <taxon>Chitinophagaceae</taxon>
        <taxon>Paraflavitalea</taxon>
    </lineage>
</organism>
<sequence length="87" mass="10059">MELFQLTFVANDTTWLAEVELEGIGDSWDAHVRIPGYQDLQELRVKFWMGDFLKPVFSSRAEAKLFEPLLEAIDEQAKLRLPATFND</sequence>
<evidence type="ECO:0000313" key="2">
    <source>
        <dbReference type="Proteomes" id="UP000263900"/>
    </source>
</evidence>
<keyword evidence="2" id="KW-1185">Reference proteome</keyword>